<protein>
    <submittedName>
        <fullName evidence="2">Uncharacterized protein</fullName>
    </submittedName>
</protein>
<feature type="compositionally biased region" description="Polar residues" evidence="1">
    <location>
        <begin position="260"/>
        <end position="269"/>
    </location>
</feature>
<name>A0AAX4G2K2_9CAUD</name>
<evidence type="ECO:0000313" key="2">
    <source>
        <dbReference type="EMBL" id="WOZ55653.1"/>
    </source>
</evidence>
<feature type="compositionally biased region" description="Low complexity" evidence="1">
    <location>
        <begin position="57"/>
        <end position="73"/>
    </location>
</feature>
<proteinExistence type="predicted"/>
<dbReference type="Proteomes" id="UP001301582">
    <property type="component" value="Segment"/>
</dbReference>
<keyword evidence="3" id="KW-1185">Reference proteome</keyword>
<feature type="region of interest" description="Disordered" evidence="1">
    <location>
        <begin position="1"/>
        <end position="123"/>
    </location>
</feature>
<feature type="region of interest" description="Disordered" evidence="1">
    <location>
        <begin position="180"/>
        <end position="275"/>
    </location>
</feature>
<accession>A0AAX4G2K2</accession>
<feature type="compositionally biased region" description="Gly residues" evidence="1">
    <location>
        <begin position="14"/>
        <end position="27"/>
    </location>
</feature>
<feature type="compositionally biased region" description="Polar residues" evidence="1">
    <location>
        <begin position="241"/>
        <end position="252"/>
    </location>
</feature>
<evidence type="ECO:0000313" key="3">
    <source>
        <dbReference type="Proteomes" id="UP001301582"/>
    </source>
</evidence>
<dbReference type="EMBL" id="OR420741">
    <property type="protein sequence ID" value="WOZ55653.1"/>
    <property type="molecule type" value="Genomic_DNA"/>
</dbReference>
<reference evidence="2 3" key="1">
    <citation type="submission" date="2023-08" db="EMBL/GenBank/DDBJ databases">
        <authorList>
            <person name="Du S."/>
            <person name="Wu Z."/>
            <person name="Wu Y."/>
            <person name="Yang M."/>
            <person name="Shao J."/>
            <person name="Liu H."/>
            <person name="Zhao Y."/>
            <person name="Zhang Z."/>
        </authorList>
    </citation>
    <scope>NUCLEOTIDE SEQUENCE [LARGE SCALE GENOMIC DNA]</scope>
</reference>
<evidence type="ECO:0000256" key="1">
    <source>
        <dbReference type="SAM" id="MobiDB-lite"/>
    </source>
</evidence>
<feature type="compositionally biased region" description="Polar residues" evidence="1">
    <location>
        <begin position="96"/>
        <end position="109"/>
    </location>
</feature>
<gene>
    <name evidence="2" type="ORF">CRP118_gp22</name>
</gene>
<sequence>MFLIDLIKPQIAFGSGGGSSGGGGGGSSKSSSSQSRSRRTPPKPAPKPKSSGGGKGSKSSSPKPSAPKSSSKGRNLDADMFAGSGYAPTKDAGTSKARQVTYSNDTYGPNRTERPVTGSTTNFQSKTSVTAKDLKDGNVTTYRAKNGVGSVTVAQGTAFKDVPQVDVGGKTNAEVYDTKDVATPSNTGTVNTGGGSSTPVTAPEKINPKDGVGGGRDGGKASRLKASKTEEDKISLRRKATGTSQYRTSGGQTAAAATKARTNPMSIRQSRNRRT</sequence>
<organism evidence="2 3">
    <name type="scientific">Roseobacter phage CRP-118</name>
    <dbReference type="NCBI Taxonomy" id="3072843"/>
    <lineage>
        <taxon>Viruses</taxon>
        <taxon>Duplodnaviria</taxon>
        <taxon>Heunggongvirae</taxon>
        <taxon>Uroviricota</taxon>
        <taxon>Caudoviricetes</taxon>
        <taxon>Autographivirales</taxon>
        <taxon>Autographivirales incertae sedis</taxon>
        <taxon>Shangxiadianvirus</taxon>
        <taxon>Shangxiadianvirus CRP118</taxon>
    </lineage>
</organism>